<dbReference type="EMBL" id="QZMU01000001">
    <property type="protein sequence ID" value="RRQ21451.1"/>
    <property type="molecule type" value="Genomic_DNA"/>
</dbReference>
<accession>A0A426QI67</accession>
<dbReference type="AlphaFoldDB" id="A0A426QI67"/>
<protein>
    <submittedName>
        <fullName evidence="3">Uncharacterized protein</fullName>
    </submittedName>
</protein>
<evidence type="ECO:0000313" key="4">
    <source>
        <dbReference type="Proteomes" id="UP000287798"/>
    </source>
</evidence>
<organism evidence="3 4">
    <name type="scientific">Thiohalobacter thiocyanaticus</name>
    <dbReference type="NCBI Taxonomy" id="585455"/>
    <lineage>
        <taxon>Bacteria</taxon>
        <taxon>Pseudomonadati</taxon>
        <taxon>Pseudomonadota</taxon>
        <taxon>Gammaproteobacteria</taxon>
        <taxon>Thiohalobacterales</taxon>
        <taxon>Thiohalobacteraceae</taxon>
        <taxon>Thiohalobacter</taxon>
    </lineage>
</organism>
<keyword evidence="2" id="KW-1133">Transmembrane helix</keyword>
<keyword evidence="2" id="KW-0472">Membrane</keyword>
<feature type="region of interest" description="Disordered" evidence="1">
    <location>
        <begin position="353"/>
        <end position="372"/>
    </location>
</feature>
<sequence>MLDGTGSAVGGTNDVEFTWDGTLNTSVATAVENATISSSQPFFGAQWDAHHVMIYGPGTYTIYTDCPAGSPDCGVGASYTVTVNPGQVMAHMLFDWSGNLDIDVIDVWEVGQFGPSSMFTGAQTTTDSWSADDTNVWTFMSIDWDNDGINGAGMIDGPFVGFNANFNLMVTAQTTGNNFTMLDGTGSAVGGTNDVEFTWDGTLNTSVATAVENATISSSQPFFGAQWDAHHVMIYGPGTYTIYTDCPAGSPDCGVGASYTVTVNPGQVMAHMLFDWSGNLDIDVIDVWEVGQFGPSSMFTGAQTTTDSWSADDTNVWTFMSIDWDNDGINGAGMIDGPFVGFNANFNLMSATGASGGGTSDPSTDERTLTPPDIADPSFGGGAAAGLWSLFGLVGLALFRRRNH</sequence>
<evidence type="ECO:0000256" key="2">
    <source>
        <dbReference type="SAM" id="Phobius"/>
    </source>
</evidence>
<dbReference type="Proteomes" id="UP000287798">
    <property type="component" value="Unassembled WGS sequence"/>
</dbReference>
<gene>
    <name evidence="3" type="ORF">D6C00_05525</name>
</gene>
<comment type="caution">
    <text evidence="3">The sequence shown here is derived from an EMBL/GenBank/DDBJ whole genome shotgun (WGS) entry which is preliminary data.</text>
</comment>
<keyword evidence="4" id="KW-1185">Reference proteome</keyword>
<feature type="transmembrane region" description="Helical" evidence="2">
    <location>
        <begin position="379"/>
        <end position="399"/>
    </location>
</feature>
<evidence type="ECO:0000256" key="1">
    <source>
        <dbReference type="SAM" id="MobiDB-lite"/>
    </source>
</evidence>
<proteinExistence type="predicted"/>
<keyword evidence="2" id="KW-0812">Transmembrane</keyword>
<reference evidence="3 4" key="1">
    <citation type="journal article" date="2010" name="Int. J. Syst. Evol. Microbiol.">
        <title>Thiohalobacter thiocyanaticus gen. nov., sp. nov., a moderately halophilic, sulfur-oxidizing gammaproteobacterium from hypersaline lakes, that utilizes thiocyanate.</title>
        <authorList>
            <person name="Sorokin D.Y."/>
            <person name="Kovaleva O.L."/>
            <person name="Tourova T.P."/>
            <person name="Muyzer G."/>
        </authorList>
    </citation>
    <scope>NUCLEOTIDE SEQUENCE [LARGE SCALE GENOMIC DNA]</scope>
    <source>
        <strain evidence="3 4">Hrh1</strain>
    </source>
</reference>
<name>A0A426QI67_9GAMM</name>
<evidence type="ECO:0000313" key="3">
    <source>
        <dbReference type="EMBL" id="RRQ21451.1"/>
    </source>
</evidence>